<keyword evidence="3" id="KW-1185">Reference proteome</keyword>
<protein>
    <submittedName>
        <fullName evidence="2">Glycosyltransferase</fullName>
    </submittedName>
</protein>
<accession>A0A3N0BWV9</accession>
<feature type="domain" description="Spore protein YkvP/CgeB glycosyl transferase-like" evidence="1">
    <location>
        <begin position="259"/>
        <end position="377"/>
    </location>
</feature>
<dbReference type="EMBL" id="RBED01000103">
    <property type="protein sequence ID" value="RNL53940.1"/>
    <property type="molecule type" value="Genomic_DNA"/>
</dbReference>
<dbReference type="GO" id="GO:0016740">
    <property type="term" value="F:transferase activity"/>
    <property type="evidence" value="ECO:0007669"/>
    <property type="project" value="UniProtKB-KW"/>
</dbReference>
<dbReference type="AlphaFoldDB" id="A0A3N0BWV9"/>
<dbReference type="Gene3D" id="3.90.550.10">
    <property type="entry name" value="Spore Coat Polysaccharide Biosynthesis Protein SpsA, Chain A"/>
    <property type="match status" value="1"/>
</dbReference>
<organism evidence="2 3">
    <name type="scientific">Arthrobacter oryzae</name>
    <dbReference type="NCBI Taxonomy" id="409290"/>
    <lineage>
        <taxon>Bacteria</taxon>
        <taxon>Bacillati</taxon>
        <taxon>Actinomycetota</taxon>
        <taxon>Actinomycetes</taxon>
        <taxon>Micrococcales</taxon>
        <taxon>Micrococcaceae</taxon>
        <taxon>Arthrobacter</taxon>
    </lineage>
</organism>
<proteinExistence type="predicted"/>
<dbReference type="Proteomes" id="UP000273807">
    <property type="component" value="Unassembled WGS sequence"/>
</dbReference>
<evidence type="ECO:0000259" key="1">
    <source>
        <dbReference type="Pfam" id="PF13524"/>
    </source>
</evidence>
<sequence length="619" mass="68927">MAQAKSYLHRSGTERDEASLAGVRGAEGTWRGFGRGRHLVFREASTPGPAATAPQLRVGIIMDDFSALAFSCEWSVVALRPDSWEQQLRDEKLSFVAIESAWAGNNGLWRGKITGPAGPSAVFRDMIQACRTAGLPTVFWNKEDPPHYDDFLPAAKLCDHVFTTDENILPRYRTDLGHNRVSVLPFAAQPKIHNPVRPRHGWHAREIAFAGMYFAHKYEDRRRQMDYLLGAAADVSEGKRSGFEIFSRQLGKEPQYQFPGILARHVVGSLSYKQMLTAYKAYKVFLNVNSVTDSPSMCARRIFEITAAGTCVVSSPSTAITTFFPDNEIPTAETKEQAASLLKALLANQDYASRLVHKAQRSIWTEHTYRHRAASMVAVARPDLILPAELPRVSVLVSSFRPQQVDHVIAGVAAQEGVDVQLVYLAHGFDLDEAGFRRKCLAAGIADVVVLHEPQETTLGDCLNALVAQADGTYSTKWDDDDLYSRHYLADQVHSMMYSEADVVGKRAHYMHLAGPGATILRNPQLEHRFVEAVSGPTIFAATETFRRFPFQQLQRGEDSRFLSDVIAAGARIYSSDRFNYCQMRGEHVASHTWSITHEELLASSKIQFFGSPEDHIAV</sequence>
<dbReference type="Pfam" id="PF13524">
    <property type="entry name" value="Glyco_trans_1_2"/>
    <property type="match status" value="1"/>
</dbReference>
<evidence type="ECO:0000313" key="3">
    <source>
        <dbReference type="Proteomes" id="UP000273807"/>
    </source>
</evidence>
<dbReference type="OrthoDB" id="6713581at2"/>
<dbReference type="InterPro" id="IPR055259">
    <property type="entry name" value="YkvP/CgeB_Glyco_trans-like"/>
</dbReference>
<keyword evidence="2" id="KW-0808">Transferase</keyword>
<reference evidence="2 3" key="1">
    <citation type="submission" date="2018-10" db="EMBL/GenBank/DDBJ databases">
        <title>Genome sequencing of Arthrobacter oryzae TNB02.</title>
        <authorList>
            <person name="Cho Y.-J."/>
            <person name="Cho A."/>
            <person name="Kim O.-S."/>
        </authorList>
    </citation>
    <scope>NUCLEOTIDE SEQUENCE [LARGE SCALE GENOMIC DNA]</scope>
    <source>
        <strain evidence="2 3">TNB02</strain>
    </source>
</reference>
<evidence type="ECO:0000313" key="2">
    <source>
        <dbReference type="EMBL" id="RNL53940.1"/>
    </source>
</evidence>
<dbReference type="SUPFAM" id="SSF53448">
    <property type="entry name" value="Nucleotide-diphospho-sugar transferases"/>
    <property type="match status" value="1"/>
</dbReference>
<dbReference type="InterPro" id="IPR029044">
    <property type="entry name" value="Nucleotide-diphossugar_trans"/>
</dbReference>
<comment type="caution">
    <text evidence="2">The sequence shown here is derived from an EMBL/GenBank/DDBJ whole genome shotgun (WGS) entry which is preliminary data.</text>
</comment>
<gene>
    <name evidence="2" type="ORF">D7003_11620</name>
</gene>
<dbReference type="SUPFAM" id="SSF53756">
    <property type="entry name" value="UDP-Glycosyltransferase/glycogen phosphorylase"/>
    <property type="match status" value="1"/>
</dbReference>
<name>A0A3N0BWV9_9MICC</name>